<organism evidence="1 2">
    <name type="scientific">Antrihabitans stalagmiti</name>
    <dbReference type="NCBI Taxonomy" id="2799499"/>
    <lineage>
        <taxon>Bacteria</taxon>
        <taxon>Bacillati</taxon>
        <taxon>Actinomycetota</taxon>
        <taxon>Actinomycetes</taxon>
        <taxon>Mycobacteriales</taxon>
        <taxon>Nocardiaceae</taxon>
        <taxon>Antrihabitans</taxon>
    </lineage>
</organism>
<proteinExistence type="predicted"/>
<keyword evidence="2" id="KW-1185">Reference proteome</keyword>
<comment type="caution">
    <text evidence="1">The sequence shown here is derived from an EMBL/GenBank/DDBJ whole genome shotgun (WGS) entry which is preliminary data.</text>
</comment>
<dbReference type="RefSeq" id="WP_199708691.1">
    <property type="nucleotide sequence ID" value="NZ_JAEMNV010000024.1"/>
</dbReference>
<dbReference type="AlphaFoldDB" id="A0A934NXD3"/>
<dbReference type="EMBL" id="JAEMNV010000024">
    <property type="protein sequence ID" value="MBJ8343009.1"/>
    <property type="molecule type" value="Genomic_DNA"/>
</dbReference>
<evidence type="ECO:0000313" key="1">
    <source>
        <dbReference type="EMBL" id="MBJ8343009.1"/>
    </source>
</evidence>
<reference evidence="1" key="1">
    <citation type="submission" date="2020-12" db="EMBL/GenBank/DDBJ databases">
        <title>Antrihabitans popcorni sp. nov. and Antrihabitans auranticaus sp. nov., isolated from a larva cave.</title>
        <authorList>
            <person name="Lee S.D."/>
            <person name="Kim I.S."/>
        </authorList>
    </citation>
    <scope>NUCLEOTIDE SEQUENCE</scope>
    <source>
        <strain evidence="1">YC3-6</strain>
    </source>
</reference>
<gene>
    <name evidence="1" type="ORF">JGU71_29420</name>
</gene>
<dbReference type="Proteomes" id="UP000655868">
    <property type="component" value="Unassembled WGS sequence"/>
</dbReference>
<evidence type="ECO:0000313" key="2">
    <source>
        <dbReference type="Proteomes" id="UP000655868"/>
    </source>
</evidence>
<protein>
    <submittedName>
        <fullName evidence="1">Uncharacterized protein</fullName>
    </submittedName>
</protein>
<name>A0A934NXD3_9NOCA</name>
<accession>A0A934NXD3</accession>
<sequence>MTQDETNPDVAPVDDMDIPDFTTTVDWFGLPDVNLQGMAEYANDAGVEMGVTLYLPWGVASGILTSVKEFFERSAAELRRRGEVTGEAELIRTTDVIARAFFDVGAERSLREDPVDSIHQGHKITRMIHLKNARCFIGSSQPILHPLLRLQLSHISAWAPGTIGD</sequence>